<dbReference type="InterPro" id="IPR041320">
    <property type="entry name" value="CxC1"/>
</dbReference>
<dbReference type="KEGG" id="pgr:PGTG_14018"/>
<accession>E3KVW5</accession>
<keyword evidence="3" id="KW-1185">Reference proteome</keyword>
<evidence type="ECO:0000259" key="1">
    <source>
        <dbReference type="Pfam" id="PF18802"/>
    </source>
</evidence>
<gene>
    <name evidence="2" type="ORF">PGTG_14018</name>
</gene>
<dbReference type="OrthoDB" id="2500537at2759"/>
<dbReference type="AlphaFoldDB" id="E3KVW5"/>
<name>E3KVW5_PUCGT</name>
<evidence type="ECO:0000313" key="2">
    <source>
        <dbReference type="EMBL" id="EFP88440.1"/>
    </source>
</evidence>
<dbReference type="InParanoid" id="E3KVW5"/>
<reference evidence="3" key="2">
    <citation type="journal article" date="2011" name="Proc. Natl. Acad. Sci. U.S.A.">
        <title>Obligate biotrophy features unraveled by the genomic analysis of rust fungi.</title>
        <authorList>
            <person name="Duplessis S."/>
            <person name="Cuomo C.A."/>
            <person name="Lin Y.-C."/>
            <person name="Aerts A."/>
            <person name="Tisserant E."/>
            <person name="Veneault-Fourrey C."/>
            <person name="Joly D.L."/>
            <person name="Hacquard S."/>
            <person name="Amselem J."/>
            <person name="Cantarel B.L."/>
            <person name="Chiu R."/>
            <person name="Coutinho P.M."/>
            <person name="Feau N."/>
            <person name="Field M."/>
            <person name="Frey P."/>
            <person name="Gelhaye E."/>
            <person name="Goldberg J."/>
            <person name="Grabherr M.G."/>
            <person name="Kodira C.D."/>
            <person name="Kohler A."/>
            <person name="Kuees U."/>
            <person name="Lindquist E.A."/>
            <person name="Lucas S.M."/>
            <person name="Mago R."/>
            <person name="Mauceli E."/>
            <person name="Morin E."/>
            <person name="Murat C."/>
            <person name="Pangilinan J.L."/>
            <person name="Park R."/>
            <person name="Pearson M."/>
            <person name="Quesneville H."/>
            <person name="Rouhier N."/>
            <person name="Sakthikumar S."/>
            <person name="Salamov A.A."/>
            <person name="Schmutz J."/>
            <person name="Selles B."/>
            <person name="Shapiro H."/>
            <person name="Tanguay P."/>
            <person name="Tuskan G.A."/>
            <person name="Henrissat B."/>
            <person name="Van de Peer Y."/>
            <person name="Rouze P."/>
            <person name="Ellis J.G."/>
            <person name="Dodds P.N."/>
            <person name="Schein J.E."/>
            <person name="Zhong S."/>
            <person name="Hamelin R.C."/>
            <person name="Grigoriev I.V."/>
            <person name="Szabo L.J."/>
            <person name="Martin F."/>
        </authorList>
    </citation>
    <scope>NUCLEOTIDE SEQUENCE [LARGE SCALE GENOMIC DNA]</scope>
    <source>
        <strain evidence="3">CRL 75-36-700-3 / race SCCL</strain>
    </source>
</reference>
<dbReference type="VEuPathDB" id="FungiDB:PGTG_14018"/>
<organism evidence="2 3">
    <name type="scientific">Puccinia graminis f. sp. tritici (strain CRL 75-36-700-3 / race SCCL)</name>
    <name type="common">Black stem rust fungus</name>
    <dbReference type="NCBI Taxonomy" id="418459"/>
    <lineage>
        <taxon>Eukaryota</taxon>
        <taxon>Fungi</taxon>
        <taxon>Dikarya</taxon>
        <taxon>Basidiomycota</taxon>
        <taxon>Pucciniomycotina</taxon>
        <taxon>Pucciniomycetes</taxon>
        <taxon>Pucciniales</taxon>
        <taxon>Pucciniaceae</taxon>
        <taxon>Puccinia</taxon>
    </lineage>
</organism>
<dbReference type="GeneID" id="10540742"/>
<dbReference type="PANTHER" id="PTHR33096:SF1">
    <property type="entry name" value="CXC1-LIKE CYSTEINE CLUSTER ASSOCIATED WITH KDZ TRANSPOSASES DOMAIN-CONTAINING PROTEIN"/>
    <property type="match status" value="1"/>
</dbReference>
<sequence length="186" mass="20889">MSSKSNNGKTYMDQCSPCFTIVQQTRPTGVMSKYGTVIGNQHVAVLRPVKDLQYSWISSAVPSKAHPDGVHWCNPQSPKTAFSIQLLQLHHILWKHCTIAMLPSSKAIDEFPDINNPLILVPHGEDDLEESRKQLGQAVDAFQEMLKRENKLLAQVMRLEPLGELADICPKWYGQQVDGKREGQPD</sequence>
<dbReference type="Pfam" id="PF18802">
    <property type="entry name" value="CxC1"/>
    <property type="match status" value="1"/>
</dbReference>
<dbReference type="RefSeq" id="XP_003332859.1">
    <property type="nucleotide sequence ID" value="XM_003332811.1"/>
</dbReference>
<protein>
    <recommendedName>
        <fullName evidence="1">CxC1-like cysteine cluster associated with KDZ transposases domain-containing protein</fullName>
    </recommendedName>
</protein>
<dbReference type="PANTHER" id="PTHR33096">
    <property type="entry name" value="CXC2 DOMAIN-CONTAINING PROTEIN"/>
    <property type="match status" value="1"/>
</dbReference>
<feature type="domain" description="CxC1-like cysteine cluster associated with KDZ transposases" evidence="1">
    <location>
        <begin position="73"/>
        <end position="113"/>
    </location>
</feature>
<dbReference type="Proteomes" id="UP000008783">
    <property type="component" value="Unassembled WGS sequence"/>
</dbReference>
<dbReference type="HOGENOM" id="CLU_1455096_0_0_1"/>
<reference key="1">
    <citation type="submission" date="2007-01" db="EMBL/GenBank/DDBJ databases">
        <title>The Genome Sequence of Puccinia graminis f. sp. tritici Strain CRL 75-36-700-3.</title>
        <authorList>
            <consortium name="The Broad Institute Genome Sequencing Platform"/>
            <person name="Birren B."/>
            <person name="Lander E."/>
            <person name="Galagan J."/>
            <person name="Nusbaum C."/>
            <person name="Devon K."/>
            <person name="Cuomo C."/>
            <person name="Jaffe D."/>
            <person name="Butler J."/>
            <person name="Alvarez P."/>
            <person name="Gnerre S."/>
            <person name="Grabherr M."/>
            <person name="Mauceli E."/>
            <person name="Brockman W."/>
            <person name="Young S."/>
            <person name="LaButti K."/>
            <person name="Sykes S."/>
            <person name="DeCaprio D."/>
            <person name="Crawford M."/>
            <person name="Koehrsen M."/>
            <person name="Engels R."/>
            <person name="Montgomery P."/>
            <person name="Pearson M."/>
            <person name="Howarth C."/>
            <person name="Larson L."/>
            <person name="White J."/>
            <person name="Zeng Q."/>
            <person name="Kodira C."/>
            <person name="Yandava C."/>
            <person name="Alvarado L."/>
            <person name="O'Leary S."/>
            <person name="Szabo L."/>
            <person name="Dean R."/>
            <person name="Schein J."/>
        </authorList>
    </citation>
    <scope>NUCLEOTIDE SEQUENCE</scope>
    <source>
        <strain>CRL 75-36-700-3</strain>
    </source>
</reference>
<evidence type="ECO:0000313" key="3">
    <source>
        <dbReference type="Proteomes" id="UP000008783"/>
    </source>
</evidence>
<proteinExistence type="predicted"/>
<dbReference type="EMBL" id="DS178314">
    <property type="protein sequence ID" value="EFP88440.1"/>
    <property type="molecule type" value="Genomic_DNA"/>
</dbReference>